<keyword evidence="8 9" id="KW-0472">Membrane</keyword>
<evidence type="ECO:0000256" key="5">
    <source>
        <dbReference type="ARBA" id="ARBA00022737"/>
    </source>
</evidence>
<evidence type="ECO:0000256" key="3">
    <source>
        <dbReference type="ARBA" id="ARBA00022448"/>
    </source>
</evidence>
<evidence type="ECO:0000256" key="9">
    <source>
        <dbReference type="PROSITE-ProRule" id="PRU00282"/>
    </source>
</evidence>
<reference evidence="12" key="1">
    <citation type="submission" date="2021-01" db="EMBL/GenBank/DDBJ databases">
        <authorList>
            <person name="Corre E."/>
            <person name="Pelletier E."/>
            <person name="Niang G."/>
            <person name="Scheremetjew M."/>
            <person name="Finn R."/>
            <person name="Kale V."/>
            <person name="Holt S."/>
            <person name="Cochrane G."/>
            <person name="Meng A."/>
            <person name="Brown T."/>
            <person name="Cohen L."/>
        </authorList>
    </citation>
    <scope>NUCLEOTIDE SEQUENCE</scope>
    <source>
        <strain evidence="12">GSBS06</strain>
    </source>
</reference>
<evidence type="ECO:0000256" key="6">
    <source>
        <dbReference type="ARBA" id="ARBA00022989"/>
    </source>
</evidence>
<dbReference type="PANTHER" id="PTHR45788">
    <property type="entry name" value="SUCCINATE/FUMARATE MITOCHONDRIAL TRANSPORTER-RELATED"/>
    <property type="match status" value="1"/>
</dbReference>
<feature type="repeat" description="Solcar" evidence="9">
    <location>
        <begin position="102"/>
        <end position="190"/>
    </location>
</feature>
<dbReference type="GO" id="GO:0006843">
    <property type="term" value="P:mitochondrial citrate transmembrane transport"/>
    <property type="evidence" value="ECO:0007669"/>
    <property type="project" value="TreeGrafter"/>
</dbReference>
<dbReference type="EMBL" id="HBIN01012065">
    <property type="protein sequence ID" value="CAE0438849.1"/>
    <property type="molecule type" value="Transcribed_RNA"/>
</dbReference>
<evidence type="ECO:0000256" key="7">
    <source>
        <dbReference type="ARBA" id="ARBA00023128"/>
    </source>
</evidence>
<evidence type="ECO:0000256" key="11">
    <source>
        <dbReference type="SAM" id="Phobius"/>
    </source>
</evidence>
<dbReference type="InterPro" id="IPR049563">
    <property type="entry name" value="TXTP-like"/>
</dbReference>
<dbReference type="Gene3D" id="1.50.40.10">
    <property type="entry name" value="Mitochondrial carrier domain"/>
    <property type="match status" value="1"/>
</dbReference>
<proteinExistence type="inferred from homology"/>
<evidence type="ECO:0000256" key="4">
    <source>
        <dbReference type="ARBA" id="ARBA00022692"/>
    </source>
</evidence>
<name>A0A7S3PGJ4_9STRA</name>
<keyword evidence="5" id="KW-0677">Repeat</keyword>
<dbReference type="AlphaFoldDB" id="A0A7S3PGJ4"/>
<evidence type="ECO:0000256" key="10">
    <source>
        <dbReference type="RuleBase" id="RU000488"/>
    </source>
</evidence>
<keyword evidence="6 11" id="KW-1133">Transmembrane helix</keyword>
<evidence type="ECO:0008006" key="13">
    <source>
        <dbReference type="Google" id="ProtNLM"/>
    </source>
</evidence>
<dbReference type="PANTHER" id="PTHR45788:SF4">
    <property type="entry name" value="TRICARBOXYLATE TRANSPORT PROTEIN, MITOCHONDRIAL"/>
    <property type="match status" value="1"/>
</dbReference>
<keyword evidence="7" id="KW-0496">Mitochondrion</keyword>
<keyword evidence="3 10" id="KW-0813">Transport</keyword>
<protein>
    <recommendedName>
        <fullName evidence="13">Mitochondrial carrier protein</fullName>
    </recommendedName>
</protein>
<comment type="similarity">
    <text evidence="2 10">Belongs to the mitochondrial carrier (TC 2.A.29) family.</text>
</comment>
<dbReference type="SUPFAM" id="SSF103506">
    <property type="entry name" value="Mitochondrial carrier"/>
    <property type="match status" value="1"/>
</dbReference>
<dbReference type="Pfam" id="PF00153">
    <property type="entry name" value="Mito_carr"/>
    <property type="match status" value="1"/>
</dbReference>
<evidence type="ECO:0000313" key="12">
    <source>
        <dbReference type="EMBL" id="CAE0438849.1"/>
    </source>
</evidence>
<evidence type="ECO:0000256" key="2">
    <source>
        <dbReference type="ARBA" id="ARBA00006375"/>
    </source>
</evidence>
<gene>
    <name evidence="12" type="ORF">ASTO00021_LOCUS9071</name>
</gene>
<feature type="transmembrane region" description="Helical" evidence="11">
    <location>
        <begin position="274"/>
        <end position="298"/>
    </location>
</feature>
<evidence type="ECO:0000256" key="8">
    <source>
        <dbReference type="ARBA" id="ARBA00023136"/>
    </source>
</evidence>
<dbReference type="InterPro" id="IPR018108">
    <property type="entry name" value="MCP_transmembrane"/>
</dbReference>
<comment type="subcellular location">
    <subcellularLocation>
        <location evidence="1">Mitochondrion membrane</location>
        <topology evidence="1">Multi-pass membrane protein</topology>
    </subcellularLocation>
</comment>
<organism evidence="12">
    <name type="scientific">Aplanochytrium stocchinoi</name>
    <dbReference type="NCBI Taxonomy" id="215587"/>
    <lineage>
        <taxon>Eukaryota</taxon>
        <taxon>Sar</taxon>
        <taxon>Stramenopiles</taxon>
        <taxon>Bigyra</taxon>
        <taxon>Labyrinthulomycetes</taxon>
        <taxon>Thraustochytrida</taxon>
        <taxon>Thraustochytriidae</taxon>
        <taxon>Aplanochytrium</taxon>
    </lineage>
</organism>
<dbReference type="InterPro" id="IPR023395">
    <property type="entry name" value="MCP_dom_sf"/>
</dbReference>
<dbReference type="GO" id="GO:0071913">
    <property type="term" value="F:citrate secondary active transmembrane transporter activity"/>
    <property type="evidence" value="ECO:0007669"/>
    <property type="project" value="TreeGrafter"/>
</dbReference>
<keyword evidence="4 9" id="KW-0812">Transmembrane</keyword>
<evidence type="ECO:0000256" key="1">
    <source>
        <dbReference type="ARBA" id="ARBA00004225"/>
    </source>
</evidence>
<accession>A0A7S3PGJ4</accession>
<dbReference type="GO" id="GO:0031966">
    <property type="term" value="C:mitochondrial membrane"/>
    <property type="evidence" value="ECO:0007669"/>
    <property type="project" value="UniProtKB-SubCell"/>
</dbReference>
<sequence length="302" mass="33421">MMTGKNNHPECYLLASACSATFNYPLWKASAIAQSGFATLPTSFTERFGFGRRFEVVDRFVSALSPPYRGAPFVISGMTWARAAIFYGSDIGRKKLKKHKFHPVIATTLPPLFLSSFVQCVNMPLVRASITMQNPKNINNPDFKTTFSALRYLVREKGFFGLWHGLSAGIAKSVPKYCTSVIVKDVMEEQLPQPNTKNEFLLRATVKAVVAGVAGATLTNPMDVIRNEMFKTDKSLVETIRSLRHGEIEKHISIHGKSEPIGLMKSMAWVKRGLGPNLIAVSIPVTITIFLTDVFIGFKASN</sequence>
<dbReference type="PROSITE" id="PS50920">
    <property type="entry name" value="SOLCAR"/>
    <property type="match status" value="1"/>
</dbReference>